<feature type="transmembrane region" description="Helical" evidence="6">
    <location>
        <begin position="262"/>
        <end position="283"/>
    </location>
</feature>
<dbReference type="InterPro" id="IPR043428">
    <property type="entry name" value="LivM-like"/>
</dbReference>
<feature type="transmembrane region" description="Helical" evidence="6">
    <location>
        <begin position="313"/>
        <end position="336"/>
    </location>
</feature>
<keyword evidence="9" id="KW-1185">Reference proteome</keyword>
<feature type="transmembrane region" description="Helical" evidence="6">
    <location>
        <begin position="119"/>
        <end position="148"/>
    </location>
</feature>
<evidence type="ECO:0000256" key="2">
    <source>
        <dbReference type="ARBA" id="ARBA00022475"/>
    </source>
</evidence>
<dbReference type="OrthoDB" id="9814461at2"/>
<evidence type="ECO:0000256" key="3">
    <source>
        <dbReference type="ARBA" id="ARBA00022692"/>
    </source>
</evidence>
<gene>
    <name evidence="8" type="primary">livM</name>
    <name evidence="8" type="ORF">VY86_12980</name>
</gene>
<evidence type="ECO:0000313" key="9">
    <source>
        <dbReference type="Proteomes" id="UP000034866"/>
    </source>
</evidence>
<sequence>MKHANWINAIIASVALLVLAVFMMGMQLSLDGTKLVVYRADEVRWLWIGVGCTVVFLFQLLRPIVQQTMKKVSVKSWTLPDFDGSTKGQKLLAALIIVAAIVWPFIVSRGSVDIATLTLIYIMLGLGLNVVVGLSGLLVLGYAGFYAIGAYTYALLSHYYGLGFWQSLPLAGLTAALSGLLLGFPVLRLRGDYLAIVTLGFGEIVRILLLNNTGITGGPNGISQIPKPTFFGLEFNRSVKEGGWDTFHNFFGLKYDPSDRVIFLYLVVLLLVILTVLIINRLLRMPLGRAWEALREDEIACRSLGLSPTRIKLAAFTISAAFAGFAGALFAARQGFISPESFTFAESAFVLAIVVLGGMGSQTAVILAAILLVVSREMMRDLNAYSMLLLGAMMVLMMVWRPQGLLPMKRHNVKLKRQESQPQGGEQA</sequence>
<organism evidence="8 9">
    <name type="scientific">Photorhabdus thracensis</name>
    <dbReference type="NCBI Taxonomy" id="230089"/>
    <lineage>
        <taxon>Bacteria</taxon>
        <taxon>Pseudomonadati</taxon>
        <taxon>Pseudomonadota</taxon>
        <taxon>Gammaproteobacteria</taxon>
        <taxon>Enterobacterales</taxon>
        <taxon>Morganellaceae</taxon>
        <taxon>Photorhabdus</taxon>
    </lineage>
</organism>
<dbReference type="GO" id="GO:0005886">
    <property type="term" value="C:plasma membrane"/>
    <property type="evidence" value="ECO:0007669"/>
    <property type="project" value="UniProtKB-SubCell"/>
</dbReference>
<dbReference type="InterPro" id="IPR001851">
    <property type="entry name" value="ABC_transp_permease"/>
</dbReference>
<dbReference type="GO" id="GO:0015658">
    <property type="term" value="F:branched-chain amino acid transmembrane transporter activity"/>
    <property type="evidence" value="ECO:0007669"/>
    <property type="project" value="InterPro"/>
</dbReference>
<feature type="transmembrane region" description="Helical" evidence="6">
    <location>
        <begin position="348"/>
        <end position="375"/>
    </location>
</feature>
<dbReference type="PANTHER" id="PTHR30482">
    <property type="entry name" value="HIGH-AFFINITY BRANCHED-CHAIN AMINO ACID TRANSPORT SYSTEM PERMEASE"/>
    <property type="match status" value="1"/>
</dbReference>
<protein>
    <submittedName>
        <fullName evidence="8">Leucine/isoleucine/valine transporter permease subunit</fullName>
    </submittedName>
</protein>
<reference evidence="9" key="2">
    <citation type="submission" date="2015-03" db="EMBL/GenBank/DDBJ databases">
        <title>Genome sequence of Azospirillum thiophilum strain DSM 21654T.</title>
        <authorList>
            <person name="Kwak Y."/>
            <person name="Shin J.-H."/>
        </authorList>
    </citation>
    <scope>NUCLEOTIDE SEQUENCE [LARGE SCALE GENOMIC DNA]</scope>
    <source>
        <strain evidence="9">DSM 15199</strain>
    </source>
</reference>
<evidence type="ECO:0000256" key="6">
    <source>
        <dbReference type="SAM" id="Phobius"/>
    </source>
</evidence>
<evidence type="ECO:0000256" key="4">
    <source>
        <dbReference type="ARBA" id="ARBA00022989"/>
    </source>
</evidence>
<feature type="transmembrane region" description="Helical" evidence="6">
    <location>
        <begin position="91"/>
        <end position="107"/>
    </location>
</feature>
<dbReference type="NCBIfam" id="NF008450">
    <property type="entry name" value="PRK11301.1"/>
    <property type="match status" value="1"/>
</dbReference>
<evidence type="ECO:0000259" key="7">
    <source>
        <dbReference type="Pfam" id="PF11862"/>
    </source>
</evidence>
<feature type="transmembrane region" description="Helical" evidence="6">
    <location>
        <begin position="45"/>
        <end position="65"/>
    </location>
</feature>
<name>A0A0F7LQE3_9GAMM</name>
<dbReference type="STRING" id="230089.VY86_12980"/>
<keyword evidence="2" id="KW-1003">Cell membrane</keyword>
<dbReference type="Proteomes" id="UP000034866">
    <property type="component" value="Chromosome"/>
</dbReference>
<comment type="subcellular location">
    <subcellularLocation>
        <location evidence="1">Cell inner membrane</location>
        <topology evidence="1">Multi-pass membrane protein</topology>
    </subcellularLocation>
</comment>
<dbReference type="PATRIC" id="fig|230089.6.peg.2908"/>
<feature type="transmembrane region" description="Helical" evidence="6">
    <location>
        <begin position="168"/>
        <end position="186"/>
    </location>
</feature>
<dbReference type="CDD" id="cd06581">
    <property type="entry name" value="TM_PBP1_LivM_like"/>
    <property type="match status" value="1"/>
</dbReference>
<dbReference type="KEGG" id="ptt:VY86_12980"/>
<evidence type="ECO:0000256" key="1">
    <source>
        <dbReference type="ARBA" id="ARBA00004429"/>
    </source>
</evidence>
<evidence type="ECO:0000313" key="8">
    <source>
        <dbReference type="EMBL" id="AKH64101.1"/>
    </source>
</evidence>
<dbReference type="Pfam" id="PF11862">
    <property type="entry name" value="DUF3382"/>
    <property type="match status" value="1"/>
</dbReference>
<feature type="transmembrane region" description="Helical" evidence="6">
    <location>
        <begin position="382"/>
        <end position="400"/>
    </location>
</feature>
<keyword evidence="5 6" id="KW-0472">Membrane</keyword>
<feature type="transmembrane region" description="Helical" evidence="6">
    <location>
        <begin position="6"/>
        <end position="24"/>
    </location>
</feature>
<dbReference type="EMBL" id="CP011104">
    <property type="protein sequence ID" value="AKH64101.1"/>
    <property type="molecule type" value="Genomic_DNA"/>
</dbReference>
<dbReference type="RefSeq" id="WP_046975249.1">
    <property type="nucleotide sequence ID" value="NZ_CAWQPG010000305.1"/>
</dbReference>
<reference evidence="8 9" key="1">
    <citation type="journal article" date="2015" name="J. Biotechnol.">
        <title>Complete genome sequence of Photorhabdus temperata subsp. thracensis 39-8(T), an entomopathogenic bacterium for the improved commercial bioinsecticide.</title>
        <authorList>
            <person name="Kwak Y."/>
            <person name="Shin J.H."/>
        </authorList>
    </citation>
    <scope>NUCLEOTIDE SEQUENCE [LARGE SCALE GENOMIC DNA]</scope>
    <source>
        <strain evidence="8 9">DSM 15199</strain>
    </source>
</reference>
<evidence type="ECO:0000256" key="5">
    <source>
        <dbReference type="ARBA" id="ARBA00023136"/>
    </source>
</evidence>
<keyword evidence="3 6" id="KW-0812">Transmembrane</keyword>
<dbReference type="PANTHER" id="PTHR30482:SF20">
    <property type="entry name" value="HIGH-AFFINITY BRANCHED-CHAIN AMINO ACID TRANSPORT SYSTEM PERMEASE PROTEIN LIVM"/>
    <property type="match status" value="1"/>
</dbReference>
<feature type="transmembrane region" description="Helical" evidence="6">
    <location>
        <begin position="193"/>
        <end position="210"/>
    </location>
</feature>
<dbReference type="Pfam" id="PF02653">
    <property type="entry name" value="BPD_transp_2"/>
    <property type="match status" value="1"/>
</dbReference>
<accession>A0A0F7LQE3</accession>
<dbReference type="AlphaFoldDB" id="A0A0F7LQE3"/>
<keyword evidence="4 6" id="KW-1133">Transmembrane helix</keyword>
<dbReference type="InterPro" id="IPR021807">
    <property type="entry name" value="LivHM_N"/>
</dbReference>
<proteinExistence type="predicted"/>
<feature type="domain" description="High-affinity branched-chain amino acid transport system permease LivHM N-terminal" evidence="7">
    <location>
        <begin position="5"/>
        <end position="103"/>
    </location>
</feature>